<reference evidence="4" key="1">
    <citation type="submission" date="2020-11" db="EMBL/GenBank/DDBJ databases">
        <authorList>
            <person name="Tran Van P."/>
        </authorList>
    </citation>
    <scope>NUCLEOTIDE SEQUENCE</scope>
</reference>
<dbReference type="AlphaFoldDB" id="A0A7R9G0N8"/>
<dbReference type="PANTHER" id="PTHR15036">
    <property type="entry name" value="PIKACHURIN-LIKE PROTEIN"/>
    <property type="match status" value="1"/>
</dbReference>
<feature type="domain" description="Laminin G" evidence="3">
    <location>
        <begin position="49"/>
        <end position="228"/>
    </location>
</feature>
<dbReference type="InterPro" id="IPR013320">
    <property type="entry name" value="ConA-like_dom_sf"/>
</dbReference>
<dbReference type="SUPFAM" id="SSF49899">
    <property type="entry name" value="Concanavalin A-like lectins/glucanases"/>
    <property type="match status" value="1"/>
</dbReference>
<dbReference type="PANTHER" id="PTHR15036:SF83">
    <property type="entry name" value="AGRIN"/>
    <property type="match status" value="1"/>
</dbReference>
<feature type="compositionally biased region" description="Acidic residues" evidence="2">
    <location>
        <begin position="21"/>
        <end position="38"/>
    </location>
</feature>
<keyword evidence="1" id="KW-1015">Disulfide bond</keyword>
<dbReference type="CDD" id="cd00110">
    <property type="entry name" value="LamG"/>
    <property type="match status" value="1"/>
</dbReference>
<dbReference type="SMART" id="SM00282">
    <property type="entry name" value="LamG"/>
    <property type="match status" value="1"/>
</dbReference>
<evidence type="ECO:0000256" key="2">
    <source>
        <dbReference type="SAM" id="MobiDB-lite"/>
    </source>
</evidence>
<evidence type="ECO:0000259" key="3">
    <source>
        <dbReference type="PROSITE" id="PS50025"/>
    </source>
</evidence>
<dbReference type="Pfam" id="PF00054">
    <property type="entry name" value="Laminin_G_1"/>
    <property type="match status" value="1"/>
</dbReference>
<dbReference type="InterPro" id="IPR050372">
    <property type="entry name" value="Neurexin-related_CASP"/>
</dbReference>
<gene>
    <name evidence="4" type="ORF">TSIB3V08_LOCUS6123</name>
</gene>
<evidence type="ECO:0000256" key="1">
    <source>
        <dbReference type="PROSITE-ProRule" id="PRU00122"/>
    </source>
</evidence>
<feature type="disulfide bond" evidence="1">
    <location>
        <begin position="201"/>
        <end position="228"/>
    </location>
</feature>
<feature type="compositionally biased region" description="Polar residues" evidence="2">
    <location>
        <begin position="7"/>
        <end position="20"/>
    </location>
</feature>
<evidence type="ECO:0000313" key="4">
    <source>
        <dbReference type="EMBL" id="CAD7262004.1"/>
    </source>
</evidence>
<name>A0A7R9G0N8_TIMSH</name>
<organism evidence="4">
    <name type="scientific">Timema shepardi</name>
    <name type="common">Walking stick</name>
    <dbReference type="NCBI Taxonomy" id="629360"/>
    <lineage>
        <taxon>Eukaryota</taxon>
        <taxon>Metazoa</taxon>
        <taxon>Ecdysozoa</taxon>
        <taxon>Arthropoda</taxon>
        <taxon>Hexapoda</taxon>
        <taxon>Insecta</taxon>
        <taxon>Pterygota</taxon>
        <taxon>Neoptera</taxon>
        <taxon>Polyneoptera</taxon>
        <taxon>Phasmatodea</taxon>
        <taxon>Timematodea</taxon>
        <taxon>Timematoidea</taxon>
        <taxon>Timematidae</taxon>
        <taxon>Timema</taxon>
    </lineage>
</organism>
<protein>
    <recommendedName>
        <fullName evidence="3">Laminin G domain-containing protein</fullName>
    </recommendedName>
</protein>
<feature type="region of interest" description="Disordered" evidence="2">
    <location>
        <begin position="1"/>
        <end position="38"/>
    </location>
</feature>
<dbReference type="EMBL" id="OC002545">
    <property type="protein sequence ID" value="CAD7262004.1"/>
    <property type="molecule type" value="Genomic_DNA"/>
</dbReference>
<accession>A0A7R9G0N8</accession>
<dbReference type="Gene3D" id="2.60.120.200">
    <property type="match status" value="1"/>
</dbReference>
<proteinExistence type="predicted"/>
<sequence>MRPLKQVKSTNTSLATNETTFDLDEYEEGEDEEEAEDDVNEEEIYTEYDINGEGDMYDDDEMEFFDKGRKGERINRYEIIFRTMEANGLLLWMNKGRTLKGNYIAIAIVNGYIEFSFNLGKQHTFLQMRSKVHVSDGAWHTVVAHRRKRHGYLQVDGETPSRSLAEPGATLLNTNGRLWIGGAPTLPSGLPASYYLGFKGCVEKIKVSRKTLDMFNRLGNDKSIIHFCHDNDV</sequence>
<dbReference type="PROSITE" id="PS50025">
    <property type="entry name" value="LAM_G_DOMAIN"/>
    <property type="match status" value="1"/>
</dbReference>
<dbReference type="InterPro" id="IPR001791">
    <property type="entry name" value="Laminin_G"/>
</dbReference>